<organism evidence="2 3">
    <name type="scientific">Chloroflexus aurantiacus (strain ATCC 29366 / DSM 635 / J-10-fl)</name>
    <dbReference type="NCBI Taxonomy" id="324602"/>
    <lineage>
        <taxon>Bacteria</taxon>
        <taxon>Bacillati</taxon>
        <taxon>Chloroflexota</taxon>
        <taxon>Chloroflexia</taxon>
        <taxon>Chloroflexales</taxon>
        <taxon>Chloroflexineae</taxon>
        <taxon>Chloroflexaceae</taxon>
        <taxon>Chloroflexus</taxon>
    </lineage>
</organism>
<dbReference type="AlphaFoldDB" id="A9WHX3"/>
<protein>
    <recommendedName>
        <fullName evidence="1">PatA-like N-terminal domain-containing protein</fullName>
    </recommendedName>
</protein>
<evidence type="ECO:0000313" key="2">
    <source>
        <dbReference type="EMBL" id="ABY34241.1"/>
    </source>
</evidence>
<dbReference type="PANTHER" id="PTHR36304:SF4">
    <property type="entry name" value="DUF4388 DOMAIN-CONTAINING PROTEIN"/>
    <property type="match status" value="1"/>
</dbReference>
<dbReference type="RefSeq" id="WP_012256897.1">
    <property type="nucleotide sequence ID" value="NC_010175.1"/>
</dbReference>
<reference evidence="3" key="1">
    <citation type="journal article" date="2011" name="BMC Genomics">
        <title>Complete genome sequence of the filamentous anoxygenic phototrophic bacterium Chloroflexus aurantiacus.</title>
        <authorList>
            <person name="Tang K.H."/>
            <person name="Barry K."/>
            <person name="Chertkov O."/>
            <person name="Dalin E."/>
            <person name="Han C.S."/>
            <person name="Hauser L.J."/>
            <person name="Honchak B.M."/>
            <person name="Karbach L.E."/>
            <person name="Land M.L."/>
            <person name="Lapidus A."/>
            <person name="Larimer F.W."/>
            <person name="Mikhailova N."/>
            <person name="Pitluck S."/>
            <person name="Pierson B.K."/>
            <person name="Blankenship R.E."/>
        </authorList>
    </citation>
    <scope>NUCLEOTIDE SEQUENCE [LARGE SCALE GENOMIC DNA]</scope>
    <source>
        <strain evidence="3">ATCC 29366 / DSM 635 / J-10-fl</strain>
    </source>
</reference>
<dbReference type="PANTHER" id="PTHR36304">
    <property type="entry name" value="DOMAIN GTPASE-ACTIVATING PROTEIN, PUTATIVE-RELATED-RELATED"/>
    <property type="match status" value="1"/>
</dbReference>
<name>A9WHX3_CHLAA</name>
<dbReference type="InParanoid" id="A9WHX3"/>
<dbReference type="KEGG" id="cau:Caur_1009"/>
<dbReference type="HOGENOM" id="CLU_1228894_0_0_0"/>
<dbReference type="EMBL" id="CP000909">
    <property type="protein sequence ID" value="ABY34241.1"/>
    <property type="molecule type" value="Genomic_DNA"/>
</dbReference>
<dbReference type="eggNOG" id="ENOG50349QQ">
    <property type="taxonomic scope" value="Bacteria"/>
</dbReference>
<dbReference type="PATRIC" id="fig|324602.8.peg.1149"/>
<sequence length="209" mass="23214">MALHGSLQQVPLRELIDLAAYSSLSGSLDIQGERSGRIFFTNGQMYHVECEGQIGTEALGILLNVQQGTFNVSSGARSNQQSIWGDIETMIRYAERMALRWRRIWHKVASLQLVPTLKVTREEALQRASVALHLLLEAIDGRKSLSDIATDLHWSAIDVVEGIVQLMDLQIVDLVSVPLRPVESHQNMQAATPSVPTTSIDYLLSILQQ</sequence>
<evidence type="ECO:0000259" key="1">
    <source>
        <dbReference type="Pfam" id="PF14332"/>
    </source>
</evidence>
<dbReference type="EnsemblBacteria" id="ABY34241">
    <property type="protein sequence ID" value="ABY34241"/>
    <property type="gene ID" value="Caur_1009"/>
</dbReference>
<dbReference type="Pfam" id="PF14332">
    <property type="entry name" value="DUF4388"/>
    <property type="match status" value="1"/>
</dbReference>
<feature type="domain" description="PatA-like N-terminal" evidence="1">
    <location>
        <begin position="4"/>
        <end position="101"/>
    </location>
</feature>
<dbReference type="Proteomes" id="UP000002008">
    <property type="component" value="Chromosome"/>
</dbReference>
<dbReference type="InterPro" id="IPR025497">
    <property type="entry name" value="PatA-like_N"/>
</dbReference>
<evidence type="ECO:0000313" key="3">
    <source>
        <dbReference type="Proteomes" id="UP000002008"/>
    </source>
</evidence>
<proteinExistence type="predicted"/>
<keyword evidence="3" id="KW-1185">Reference proteome</keyword>
<gene>
    <name evidence="2" type="ordered locus">Caur_1009</name>
</gene>
<accession>A9WHX3</accession>